<dbReference type="InterPro" id="IPR013766">
    <property type="entry name" value="Thioredoxin_domain"/>
</dbReference>
<protein>
    <submittedName>
        <fullName evidence="3">Thiol-disulfide oxidoreductase</fullName>
    </submittedName>
</protein>
<dbReference type="Gene3D" id="3.40.30.10">
    <property type="entry name" value="Glutaredoxin"/>
    <property type="match status" value="1"/>
</dbReference>
<dbReference type="PROSITE" id="PS51352">
    <property type="entry name" value="THIOREDOXIN_2"/>
    <property type="match status" value="1"/>
</dbReference>
<dbReference type="Proteomes" id="UP000050331">
    <property type="component" value="Chromosome"/>
</dbReference>
<keyword evidence="1" id="KW-1015">Disulfide bond</keyword>
<dbReference type="OrthoDB" id="9811352at2"/>
<dbReference type="SUPFAM" id="SSF52833">
    <property type="entry name" value="Thioredoxin-like"/>
    <property type="match status" value="1"/>
</dbReference>
<sequence>MRLRDHMPELDGGTGCINSKLLSKMDLSGKIPVLIYFWSVSCETCKKAIPKVNEFCNNYDGRLNIIALHMPRTERDRDFEAVRRAAKEHDISQPILVDNDHKLTNQFKNRYVPAYYLFDQKGRLRHKHSGNGGMQMLEKRINKIITETS</sequence>
<dbReference type="STRING" id="1472767.AOX59_01155"/>
<reference evidence="3 4" key="1">
    <citation type="submission" date="2016-01" db="EMBL/GenBank/DDBJ databases">
        <title>Complete genome sequence of strain Lentibacillus amyloliquefaciens LAM0015T isolated from saline sediment.</title>
        <authorList>
            <person name="Wang J.-L."/>
            <person name="He M.-X."/>
        </authorList>
    </citation>
    <scope>NUCLEOTIDE SEQUENCE [LARGE SCALE GENOMIC DNA]</scope>
    <source>
        <strain evidence="3 4">LAM0015</strain>
    </source>
</reference>
<dbReference type="Pfam" id="PF00578">
    <property type="entry name" value="AhpC-TSA"/>
    <property type="match status" value="1"/>
</dbReference>
<dbReference type="KEGG" id="lao:AOX59_01155"/>
<keyword evidence="4" id="KW-1185">Reference proteome</keyword>
<feature type="domain" description="Thioredoxin" evidence="2">
    <location>
        <begin position="1"/>
        <end position="146"/>
    </location>
</feature>
<organism evidence="3 4">
    <name type="scientific">Lentibacillus amyloliquefaciens</name>
    <dbReference type="NCBI Taxonomy" id="1472767"/>
    <lineage>
        <taxon>Bacteria</taxon>
        <taxon>Bacillati</taxon>
        <taxon>Bacillota</taxon>
        <taxon>Bacilli</taxon>
        <taxon>Bacillales</taxon>
        <taxon>Bacillaceae</taxon>
        <taxon>Lentibacillus</taxon>
    </lineage>
</organism>
<evidence type="ECO:0000259" key="2">
    <source>
        <dbReference type="PROSITE" id="PS51352"/>
    </source>
</evidence>
<name>A0A0U3WBW4_9BACI</name>
<dbReference type="InterPro" id="IPR000866">
    <property type="entry name" value="AhpC/TSA"/>
</dbReference>
<gene>
    <name evidence="3" type="ORF">AOX59_01155</name>
</gene>
<proteinExistence type="predicted"/>
<dbReference type="InterPro" id="IPR036249">
    <property type="entry name" value="Thioredoxin-like_sf"/>
</dbReference>
<dbReference type="EMBL" id="CP013862">
    <property type="protein sequence ID" value="ALX47327.1"/>
    <property type="molecule type" value="Genomic_DNA"/>
</dbReference>
<dbReference type="InterPro" id="IPR050553">
    <property type="entry name" value="Thioredoxin_ResA/DsbE_sf"/>
</dbReference>
<evidence type="ECO:0000256" key="1">
    <source>
        <dbReference type="ARBA" id="ARBA00023157"/>
    </source>
</evidence>
<dbReference type="AlphaFoldDB" id="A0A0U3WBW4"/>
<dbReference type="PANTHER" id="PTHR42852:SF12">
    <property type="entry name" value="THIOL-DISULFIDE OXIDOREDUCTASE YKUV"/>
    <property type="match status" value="1"/>
</dbReference>
<evidence type="ECO:0000313" key="3">
    <source>
        <dbReference type="EMBL" id="ALX47327.1"/>
    </source>
</evidence>
<accession>A0A0U3WBW4</accession>
<dbReference type="PANTHER" id="PTHR42852">
    <property type="entry name" value="THIOL:DISULFIDE INTERCHANGE PROTEIN DSBE"/>
    <property type="match status" value="1"/>
</dbReference>
<evidence type="ECO:0000313" key="4">
    <source>
        <dbReference type="Proteomes" id="UP000050331"/>
    </source>
</evidence>
<dbReference type="RefSeq" id="WP_068440647.1">
    <property type="nucleotide sequence ID" value="NZ_CP013862.1"/>
</dbReference>